<feature type="compositionally biased region" description="Polar residues" evidence="6">
    <location>
        <begin position="346"/>
        <end position="359"/>
    </location>
</feature>
<reference evidence="10" key="1">
    <citation type="journal article" date="2017" name="Nat. Microbiol.">
        <title>Global analysis of biosynthetic gene clusters reveals vast potential of secondary metabolite production in Penicillium species.</title>
        <authorList>
            <person name="Nielsen J.C."/>
            <person name="Grijseels S."/>
            <person name="Prigent S."/>
            <person name="Ji B."/>
            <person name="Dainat J."/>
            <person name="Nielsen K.F."/>
            <person name="Frisvad J.C."/>
            <person name="Workman M."/>
            <person name="Nielsen J."/>
        </authorList>
    </citation>
    <scope>NUCLEOTIDE SEQUENCE [LARGE SCALE GENOMIC DNA]</scope>
    <source>
        <strain evidence="10">IBT 11843</strain>
    </source>
</reference>
<keyword evidence="3 7" id="KW-1133">Transmembrane helix</keyword>
<evidence type="ECO:0000256" key="5">
    <source>
        <dbReference type="ARBA" id="ARBA00038359"/>
    </source>
</evidence>
<organism evidence="9 10">
    <name type="scientific">Penicillium decumbens</name>
    <dbReference type="NCBI Taxonomy" id="69771"/>
    <lineage>
        <taxon>Eukaryota</taxon>
        <taxon>Fungi</taxon>
        <taxon>Dikarya</taxon>
        <taxon>Ascomycota</taxon>
        <taxon>Pezizomycotina</taxon>
        <taxon>Eurotiomycetes</taxon>
        <taxon>Eurotiomycetidae</taxon>
        <taxon>Eurotiales</taxon>
        <taxon>Aspergillaceae</taxon>
        <taxon>Penicillium</taxon>
    </lineage>
</organism>
<dbReference type="EMBL" id="MDYL01000019">
    <property type="protein sequence ID" value="OQD72757.1"/>
    <property type="molecule type" value="Genomic_DNA"/>
</dbReference>
<sequence length="379" mass="42284">MNIFQLRDAVFKRDYGNPYLCSRGAQAMAVSIIFTALASCFVGARMYTRFKIIRRVEPSDWVVVVALVNAYIFMGLDILEATSGMGMHLKDIPPMIRERQFRAFWLTIPFYNAAVLCAKASILLQYFRVFPTHRMRVVCWIMITVLALYGTWAVISAFLNCVPVAKFWNMDIPGFCLSKPGLWFSNASMHIATDLVILIIPVPALIAIDIPRKQRFALIFMFALGGFVCITSIIRLVSLKHISDSSDPTYDNVGAASWSAIECNTGIICACLPTLKPLLHRLVPGLMSSLSGNSYGTAHQSIHQSIRHSRNWDEDTLGAPGDDPEVVGTGDPERVLELVPGKGFRKSTQSEKIQNTKTTELSEYQHQHSESESSTSSRH</sequence>
<accession>A0A1V6P7K5</accession>
<protein>
    <recommendedName>
        <fullName evidence="8">Rhodopsin domain-containing protein</fullName>
    </recommendedName>
</protein>
<evidence type="ECO:0000313" key="10">
    <source>
        <dbReference type="Proteomes" id="UP000191522"/>
    </source>
</evidence>
<comment type="caution">
    <text evidence="9">The sequence shown here is derived from an EMBL/GenBank/DDBJ whole genome shotgun (WGS) entry which is preliminary data.</text>
</comment>
<feature type="transmembrane region" description="Helical" evidence="7">
    <location>
        <begin position="137"/>
        <end position="159"/>
    </location>
</feature>
<comment type="subcellular location">
    <subcellularLocation>
        <location evidence="1">Membrane</location>
        <topology evidence="1">Multi-pass membrane protein</topology>
    </subcellularLocation>
</comment>
<feature type="region of interest" description="Disordered" evidence="6">
    <location>
        <begin position="306"/>
        <end position="379"/>
    </location>
</feature>
<feature type="transmembrane region" description="Helical" evidence="7">
    <location>
        <begin position="103"/>
        <end position="125"/>
    </location>
</feature>
<dbReference type="GO" id="GO:0016020">
    <property type="term" value="C:membrane"/>
    <property type="evidence" value="ECO:0007669"/>
    <property type="project" value="UniProtKB-SubCell"/>
</dbReference>
<comment type="similarity">
    <text evidence="5">Belongs to the SAT4 family.</text>
</comment>
<dbReference type="AlphaFoldDB" id="A0A1V6P7K5"/>
<feature type="transmembrane region" description="Helical" evidence="7">
    <location>
        <begin position="187"/>
        <end position="208"/>
    </location>
</feature>
<feature type="transmembrane region" description="Helical" evidence="7">
    <location>
        <begin position="215"/>
        <end position="237"/>
    </location>
</feature>
<proteinExistence type="inferred from homology"/>
<name>A0A1V6P7K5_PENDC</name>
<evidence type="ECO:0000256" key="7">
    <source>
        <dbReference type="SAM" id="Phobius"/>
    </source>
</evidence>
<dbReference type="OMA" id="DLEYAHC"/>
<evidence type="ECO:0000256" key="1">
    <source>
        <dbReference type="ARBA" id="ARBA00004141"/>
    </source>
</evidence>
<feature type="domain" description="Rhodopsin" evidence="8">
    <location>
        <begin position="44"/>
        <end position="281"/>
    </location>
</feature>
<evidence type="ECO:0000256" key="4">
    <source>
        <dbReference type="ARBA" id="ARBA00023136"/>
    </source>
</evidence>
<feature type="transmembrane region" description="Helical" evidence="7">
    <location>
        <begin position="27"/>
        <end position="48"/>
    </location>
</feature>
<dbReference type="PANTHER" id="PTHR33048">
    <property type="entry name" value="PTH11-LIKE INTEGRAL MEMBRANE PROTEIN (AFU_ORTHOLOGUE AFUA_5G11245)"/>
    <property type="match status" value="1"/>
</dbReference>
<evidence type="ECO:0000256" key="2">
    <source>
        <dbReference type="ARBA" id="ARBA00022692"/>
    </source>
</evidence>
<gene>
    <name evidence="9" type="ORF">PENDEC_c019G02325</name>
</gene>
<dbReference type="InterPro" id="IPR052337">
    <property type="entry name" value="SAT4-like"/>
</dbReference>
<feature type="transmembrane region" description="Helical" evidence="7">
    <location>
        <begin position="60"/>
        <end position="79"/>
    </location>
</feature>
<dbReference type="OrthoDB" id="444631at2759"/>
<dbReference type="Proteomes" id="UP000191522">
    <property type="component" value="Unassembled WGS sequence"/>
</dbReference>
<evidence type="ECO:0000256" key="3">
    <source>
        <dbReference type="ARBA" id="ARBA00022989"/>
    </source>
</evidence>
<keyword evidence="10" id="KW-1185">Reference proteome</keyword>
<dbReference type="PANTHER" id="PTHR33048:SF132">
    <property type="entry name" value="MEMBRANE PROTEIN, PUTATIVE (AFU_ORTHOLOGUE AFUA_6G07820)-RELATED"/>
    <property type="match status" value="1"/>
</dbReference>
<keyword evidence="4 7" id="KW-0472">Membrane</keyword>
<dbReference type="Pfam" id="PF20684">
    <property type="entry name" value="Fung_rhodopsin"/>
    <property type="match status" value="1"/>
</dbReference>
<evidence type="ECO:0000256" key="6">
    <source>
        <dbReference type="SAM" id="MobiDB-lite"/>
    </source>
</evidence>
<evidence type="ECO:0000259" key="8">
    <source>
        <dbReference type="Pfam" id="PF20684"/>
    </source>
</evidence>
<keyword evidence="2 7" id="KW-0812">Transmembrane</keyword>
<evidence type="ECO:0000313" key="9">
    <source>
        <dbReference type="EMBL" id="OQD72757.1"/>
    </source>
</evidence>
<dbReference type="InterPro" id="IPR049326">
    <property type="entry name" value="Rhodopsin_dom_fungi"/>
</dbReference>
<dbReference type="STRING" id="69771.A0A1V6P7K5"/>